<name>A0ABP3SLX7_9ACTN</name>
<dbReference type="EMBL" id="BAAAGU010000015">
    <property type="protein sequence ID" value="GAA0641573.1"/>
    <property type="molecule type" value="Genomic_DNA"/>
</dbReference>
<reference evidence="3" key="1">
    <citation type="journal article" date="2019" name="Int. J. Syst. Evol. Microbiol.">
        <title>The Global Catalogue of Microorganisms (GCM) 10K type strain sequencing project: providing services to taxonomists for standard genome sequencing and annotation.</title>
        <authorList>
            <consortium name="The Broad Institute Genomics Platform"/>
            <consortium name="The Broad Institute Genome Sequencing Center for Infectious Disease"/>
            <person name="Wu L."/>
            <person name="Ma J."/>
        </authorList>
    </citation>
    <scope>NUCLEOTIDE SEQUENCE [LARGE SCALE GENOMIC DNA]</scope>
    <source>
        <strain evidence="3">JCM 10367</strain>
    </source>
</reference>
<feature type="region of interest" description="Disordered" evidence="1">
    <location>
        <begin position="1"/>
        <end position="23"/>
    </location>
</feature>
<organism evidence="2 3">
    <name type="scientific">Streptomyces thermocarboxydovorans</name>
    <dbReference type="NCBI Taxonomy" id="59298"/>
    <lineage>
        <taxon>Bacteria</taxon>
        <taxon>Bacillati</taxon>
        <taxon>Actinomycetota</taxon>
        <taxon>Actinomycetes</taxon>
        <taxon>Kitasatosporales</taxon>
        <taxon>Streptomycetaceae</taxon>
        <taxon>Streptomyces</taxon>
    </lineage>
</organism>
<feature type="region of interest" description="Disordered" evidence="1">
    <location>
        <begin position="47"/>
        <end position="70"/>
    </location>
</feature>
<protein>
    <submittedName>
        <fullName evidence="2">Uncharacterized protein</fullName>
    </submittedName>
</protein>
<gene>
    <name evidence="2" type="ORF">GCM10009535_18530</name>
</gene>
<evidence type="ECO:0000256" key="1">
    <source>
        <dbReference type="SAM" id="MobiDB-lite"/>
    </source>
</evidence>
<accession>A0ABP3SLX7</accession>
<evidence type="ECO:0000313" key="3">
    <source>
        <dbReference type="Proteomes" id="UP001500724"/>
    </source>
</evidence>
<dbReference type="Proteomes" id="UP001500724">
    <property type="component" value="Unassembled WGS sequence"/>
</dbReference>
<keyword evidence="3" id="KW-1185">Reference proteome</keyword>
<sequence>MLVSIPVGSPAGNRTASPATASSATASYRLGCMKLTEAKYRRSLTGSESQECGALRLHPAGQKSAQLVTP</sequence>
<proteinExistence type="predicted"/>
<comment type="caution">
    <text evidence="2">The sequence shown here is derived from an EMBL/GenBank/DDBJ whole genome shotgun (WGS) entry which is preliminary data.</text>
</comment>
<evidence type="ECO:0000313" key="2">
    <source>
        <dbReference type="EMBL" id="GAA0641573.1"/>
    </source>
</evidence>